<dbReference type="RefSeq" id="WP_084111733.1">
    <property type="nucleotide sequence ID" value="NZ_CP017675.1"/>
</dbReference>
<dbReference type="Gene3D" id="1.20.1220.20">
    <property type="entry name" value="Uncharcterised protein PF01724"/>
    <property type="match status" value="1"/>
</dbReference>
<evidence type="ECO:0000313" key="1">
    <source>
        <dbReference type="EMBL" id="APB34612.1"/>
    </source>
</evidence>
<dbReference type="PANTHER" id="PTHR34235">
    <property type="entry name" value="SLR1203 PROTEIN-RELATED"/>
    <property type="match status" value="1"/>
</dbReference>
<dbReference type="AlphaFoldDB" id="A0A1J0AF95"/>
<evidence type="ECO:0000313" key="2">
    <source>
        <dbReference type="Proteomes" id="UP000180235"/>
    </source>
</evidence>
<sequence length="152" mass="18047">MKELKLTMSELYETDFALWLEQTAKLLKAQDFQHLDLANLIEEVEGLAGRDRRELKSRLTTLLEHVLKRKYVNSSYNYRGWEETILREQDELKNILADSPSLQGYWLEVFDSCYQLAKRRLVANSDYRKYALSETCPFPTDSEQLLNDIFWE</sequence>
<dbReference type="InterPro" id="IPR002636">
    <property type="entry name" value="DUF29"/>
</dbReference>
<organism evidence="1 2">
    <name type="scientific">Gloeomargarita lithophora Alchichica-D10</name>
    <dbReference type="NCBI Taxonomy" id="1188229"/>
    <lineage>
        <taxon>Bacteria</taxon>
        <taxon>Bacillati</taxon>
        <taxon>Cyanobacteriota</taxon>
        <taxon>Cyanophyceae</taxon>
        <taxon>Gloeomargaritales</taxon>
        <taxon>Gloeomargaritaceae</taxon>
        <taxon>Gloeomargarita</taxon>
    </lineage>
</organism>
<dbReference type="STRING" id="1188229.GlitD10_2280"/>
<protein>
    <recommendedName>
        <fullName evidence="3">DUF29 domain-containing protein</fullName>
    </recommendedName>
</protein>
<name>A0A1J0AF95_9CYAN</name>
<dbReference type="Proteomes" id="UP000180235">
    <property type="component" value="Chromosome"/>
</dbReference>
<dbReference type="Pfam" id="PF01724">
    <property type="entry name" value="DUF29"/>
    <property type="match status" value="1"/>
</dbReference>
<gene>
    <name evidence="1" type="ORF">GlitD10_2280</name>
</gene>
<reference evidence="1 2" key="1">
    <citation type="submission" date="2016-10" db="EMBL/GenBank/DDBJ databases">
        <title>Description of Gloeomargarita lithophora gen. nov., sp. nov., a thylakoid-bearing basal-branching cyanobacterium with intracellular carbonates, and proposal for Gloeomargaritales ord. nov.</title>
        <authorList>
            <person name="Moreira D."/>
            <person name="Tavera R."/>
            <person name="Benzerara K."/>
            <person name="Skouri-Panet F."/>
            <person name="Couradeau E."/>
            <person name="Gerard E."/>
            <person name="Loussert C."/>
            <person name="Novelo E."/>
            <person name="Zivanovic Y."/>
            <person name="Lopez-Garcia P."/>
        </authorList>
    </citation>
    <scope>NUCLEOTIDE SEQUENCE [LARGE SCALE GENOMIC DNA]</scope>
    <source>
        <strain evidence="1 2">D10</strain>
    </source>
</reference>
<dbReference type="OrthoDB" id="5769308at2"/>
<accession>A0A1J0AF95</accession>
<dbReference type="EMBL" id="CP017675">
    <property type="protein sequence ID" value="APB34612.1"/>
    <property type="molecule type" value="Genomic_DNA"/>
</dbReference>
<dbReference type="KEGG" id="glt:GlitD10_2280"/>
<keyword evidence="2" id="KW-1185">Reference proteome</keyword>
<evidence type="ECO:0008006" key="3">
    <source>
        <dbReference type="Google" id="ProtNLM"/>
    </source>
</evidence>
<proteinExistence type="predicted"/>